<dbReference type="EMBL" id="BMAW01028634">
    <property type="protein sequence ID" value="GFU08388.1"/>
    <property type="molecule type" value="Genomic_DNA"/>
</dbReference>
<keyword evidence="2" id="KW-1185">Reference proteome</keyword>
<evidence type="ECO:0000313" key="2">
    <source>
        <dbReference type="Proteomes" id="UP000887013"/>
    </source>
</evidence>
<dbReference type="Proteomes" id="UP000887013">
    <property type="component" value="Unassembled WGS sequence"/>
</dbReference>
<dbReference type="AlphaFoldDB" id="A0A8X6Q5Z4"/>
<gene>
    <name evidence="1" type="ORF">NPIL_307631</name>
</gene>
<comment type="caution">
    <text evidence="1">The sequence shown here is derived from an EMBL/GenBank/DDBJ whole genome shotgun (WGS) entry which is preliminary data.</text>
</comment>
<proteinExistence type="predicted"/>
<organism evidence="1 2">
    <name type="scientific">Nephila pilipes</name>
    <name type="common">Giant wood spider</name>
    <name type="synonym">Nephila maculata</name>
    <dbReference type="NCBI Taxonomy" id="299642"/>
    <lineage>
        <taxon>Eukaryota</taxon>
        <taxon>Metazoa</taxon>
        <taxon>Ecdysozoa</taxon>
        <taxon>Arthropoda</taxon>
        <taxon>Chelicerata</taxon>
        <taxon>Arachnida</taxon>
        <taxon>Araneae</taxon>
        <taxon>Araneomorphae</taxon>
        <taxon>Entelegynae</taxon>
        <taxon>Araneoidea</taxon>
        <taxon>Nephilidae</taxon>
        <taxon>Nephila</taxon>
    </lineage>
</organism>
<evidence type="ECO:0000313" key="1">
    <source>
        <dbReference type="EMBL" id="GFU08388.1"/>
    </source>
</evidence>
<reference evidence="1" key="1">
    <citation type="submission" date="2020-08" db="EMBL/GenBank/DDBJ databases">
        <title>Multicomponent nature underlies the extraordinary mechanical properties of spider dragline silk.</title>
        <authorList>
            <person name="Kono N."/>
            <person name="Nakamura H."/>
            <person name="Mori M."/>
            <person name="Yoshida Y."/>
            <person name="Ohtoshi R."/>
            <person name="Malay A.D."/>
            <person name="Moran D.A.P."/>
            <person name="Tomita M."/>
            <person name="Numata K."/>
            <person name="Arakawa K."/>
        </authorList>
    </citation>
    <scope>NUCLEOTIDE SEQUENCE</scope>
</reference>
<protein>
    <submittedName>
        <fullName evidence="1">Uncharacterized protein</fullName>
    </submittedName>
</protein>
<sequence>MKKLFRNLRKLFASRRGVDHVARSRVGRRECYTTGGQFAVAEDNRAADPTAKSGPRFLHKFFIKPRGFYDLAEEEGKAVERVQEIHPGWQPEEPRPFVVFSEWKRPIIIFDHSEVHYIRFYFPMRTRDDLVLDLIRMPHQWLVWKLKLEDEEVHCAECVGFS</sequence>
<name>A0A8X6Q5Z4_NEPPI</name>
<accession>A0A8X6Q5Z4</accession>